<dbReference type="EMBL" id="CM042017">
    <property type="protein sequence ID" value="KAI3689218.1"/>
    <property type="molecule type" value="Genomic_DNA"/>
</dbReference>
<comment type="caution">
    <text evidence="1">The sequence shown here is derived from an EMBL/GenBank/DDBJ whole genome shotgun (WGS) entry which is preliminary data.</text>
</comment>
<name>A0ACB8YV16_CICIN</name>
<evidence type="ECO:0000313" key="2">
    <source>
        <dbReference type="Proteomes" id="UP001055811"/>
    </source>
</evidence>
<protein>
    <submittedName>
        <fullName evidence="1">Uncharacterized protein</fullName>
    </submittedName>
</protein>
<dbReference type="Proteomes" id="UP001055811">
    <property type="component" value="Linkage Group LG09"/>
</dbReference>
<gene>
    <name evidence="1" type="ORF">L2E82_47171</name>
</gene>
<sequence>MAKSEGTTMGMRLKLLLPFTIMIVVLSSTKAASEVAVSLPGCPNKCGNITIPYPFGTIKGCYLSKEYRVNCTTLRVANTSFFNLLDISLIDGYMRGLLPMGFHCYNKAHKIASKLEPKIRLSRFQVSTTQNLVTAVGCDARTSIKTVTGEGYIAGCLAMTGCDRLTNGSCLGMGCSQVPIPYNLSSFRIHSQSNTEAQNVGNWSHNNCTYGFVVEKGNYTFLTTDLDNLQNRTFPVVLEWSIGHTSCEEAQKNMSSYACKKNSVCLDTMTEPNRSYQGYRCECAQGYQGNPYLPNGCQDIDECQGGQHGCIYVCSNTNGSYNCSCPLGQHGDGRKGKGWNGCSYNFQAVGNSVYWGVSMGTAASLVLTFIIYWGLKQRQIMKSREIFFKKNGGLILQKVLFESKKSSHIAKIFAARDLENATNKFHKTNIVGQGGYGTVYKGTLTDKTTVAIKKAKSIDESQIEQFINEVIILSEVSHPNVVKLLGCCLETQTPLLVYEFVPNKTIFHHLHEQDYISSMTFERRLNIATQTAEALAHIHSTTQIVHRDIKTLNILLTDDYTAKVSDFGISRFIPVDETHLQTLVHGTLGYIDPEYFRSGILTEKSDVYSFGMVLVELLTGRKVFSHDRTESDLGLAMYFTSSLERGHLLQILDDKVKKDGVNEHIRYFARLAKDCVELEGKKRPNMVEVKEELRELQQSYLKSSIMSKKIKFVELDDLLLFD</sequence>
<evidence type="ECO:0000313" key="1">
    <source>
        <dbReference type="EMBL" id="KAI3689218.1"/>
    </source>
</evidence>
<reference evidence="1 2" key="2">
    <citation type="journal article" date="2022" name="Mol. Ecol. Resour.">
        <title>The genomes of chicory, endive, great burdock and yacon provide insights into Asteraceae paleo-polyploidization history and plant inulin production.</title>
        <authorList>
            <person name="Fan W."/>
            <person name="Wang S."/>
            <person name="Wang H."/>
            <person name="Wang A."/>
            <person name="Jiang F."/>
            <person name="Liu H."/>
            <person name="Zhao H."/>
            <person name="Xu D."/>
            <person name="Zhang Y."/>
        </authorList>
    </citation>
    <scope>NUCLEOTIDE SEQUENCE [LARGE SCALE GENOMIC DNA]</scope>
    <source>
        <strain evidence="2">cv. Punajuju</strain>
        <tissue evidence="1">Leaves</tissue>
    </source>
</reference>
<keyword evidence="2" id="KW-1185">Reference proteome</keyword>
<organism evidence="1 2">
    <name type="scientific">Cichorium intybus</name>
    <name type="common">Chicory</name>
    <dbReference type="NCBI Taxonomy" id="13427"/>
    <lineage>
        <taxon>Eukaryota</taxon>
        <taxon>Viridiplantae</taxon>
        <taxon>Streptophyta</taxon>
        <taxon>Embryophyta</taxon>
        <taxon>Tracheophyta</taxon>
        <taxon>Spermatophyta</taxon>
        <taxon>Magnoliopsida</taxon>
        <taxon>eudicotyledons</taxon>
        <taxon>Gunneridae</taxon>
        <taxon>Pentapetalae</taxon>
        <taxon>asterids</taxon>
        <taxon>campanulids</taxon>
        <taxon>Asterales</taxon>
        <taxon>Asteraceae</taxon>
        <taxon>Cichorioideae</taxon>
        <taxon>Cichorieae</taxon>
        <taxon>Cichoriinae</taxon>
        <taxon>Cichorium</taxon>
    </lineage>
</organism>
<proteinExistence type="predicted"/>
<accession>A0ACB8YV16</accession>
<reference evidence="2" key="1">
    <citation type="journal article" date="2022" name="Mol. Ecol. Resour.">
        <title>The genomes of chicory, endive, great burdock and yacon provide insights into Asteraceae palaeo-polyploidization history and plant inulin production.</title>
        <authorList>
            <person name="Fan W."/>
            <person name="Wang S."/>
            <person name="Wang H."/>
            <person name="Wang A."/>
            <person name="Jiang F."/>
            <person name="Liu H."/>
            <person name="Zhao H."/>
            <person name="Xu D."/>
            <person name="Zhang Y."/>
        </authorList>
    </citation>
    <scope>NUCLEOTIDE SEQUENCE [LARGE SCALE GENOMIC DNA]</scope>
    <source>
        <strain evidence="2">cv. Punajuju</strain>
    </source>
</reference>